<keyword evidence="2" id="KW-1185">Reference proteome</keyword>
<proteinExistence type="predicted"/>
<dbReference type="Pfam" id="PF25948">
    <property type="entry name" value="DUF7986"/>
    <property type="match status" value="1"/>
</dbReference>
<sequence length="342" mass="39818">MIGRNELCPCGSGKKYKKCCLQKNQLVEFTRNKILYAKGLYKNMENKIYEYSKTSSFYSDREECSKKFYISQKINSTIDKLYNRYFMYDYRNNEGNTITKMFIDDNKLTLSKNQRNLLSAMVKANISIFKIEDIGITKSIIRDYFNDNKIVVEDVDAFKNLNVGESIIGRTVNVQGMNILVDECIKISDKNLKIMLDNIKELYKSNSKKTKSIKEFVIYNSELIYKFGQQILLNNKSPISNPLNTQVKNEIESKESNNSDIYIYDALIHNMEEKYLQKGLDLWKEFIKSNKSIKGSENGWAAAIEYYIKKDAGEIITQAQVSEKYEISPRTLGKRYKELRAS</sequence>
<dbReference type="SUPFAM" id="SSF103642">
    <property type="entry name" value="Sec-C motif"/>
    <property type="match status" value="1"/>
</dbReference>
<dbReference type="EMBL" id="CP117523">
    <property type="protein sequence ID" value="WWD81985.1"/>
    <property type="molecule type" value="Genomic_DNA"/>
</dbReference>
<evidence type="ECO:0000313" key="2">
    <source>
        <dbReference type="Proteomes" id="UP001348492"/>
    </source>
</evidence>
<dbReference type="RefSeq" id="WP_018591829.1">
    <property type="nucleotide sequence ID" value="NZ_CP117523.1"/>
</dbReference>
<dbReference type="Gene3D" id="3.10.450.50">
    <property type="match status" value="1"/>
</dbReference>
<dbReference type="Proteomes" id="UP001348492">
    <property type="component" value="Chromosome"/>
</dbReference>
<evidence type="ECO:0008006" key="3">
    <source>
        <dbReference type="Google" id="ProtNLM"/>
    </source>
</evidence>
<name>A0ABZ2EQ42_9FIRM</name>
<dbReference type="InterPro" id="IPR004027">
    <property type="entry name" value="SEC_C_motif"/>
</dbReference>
<evidence type="ECO:0000313" key="1">
    <source>
        <dbReference type="EMBL" id="WWD81985.1"/>
    </source>
</evidence>
<organism evidence="1 2">
    <name type="scientific">Terrisporobacter glycolicus ATCC 14880 = DSM 1288</name>
    <dbReference type="NCBI Taxonomy" id="1121315"/>
    <lineage>
        <taxon>Bacteria</taxon>
        <taxon>Bacillati</taxon>
        <taxon>Bacillota</taxon>
        <taxon>Clostridia</taxon>
        <taxon>Peptostreptococcales</taxon>
        <taxon>Peptostreptococcaceae</taxon>
        <taxon>Terrisporobacter</taxon>
    </lineage>
</organism>
<dbReference type="InterPro" id="IPR058292">
    <property type="entry name" value="DUF7986"/>
</dbReference>
<accession>A0ABZ2EQ42</accession>
<protein>
    <recommendedName>
        <fullName evidence="3">SEC-C motif-containing protein</fullName>
    </recommendedName>
</protein>
<reference evidence="1 2" key="1">
    <citation type="journal article" date="2023" name="PLoS ONE">
        <title>Genome-based metabolic and phylogenomic analysis of three Terrisporobacter species.</title>
        <authorList>
            <person name="Boer T."/>
            <person name="Bengelsdorf F.R."/>
            <person name="Bomeke M."/>
            <person name="Daniel R."/>
            <person name="Poehlein A."/>
        </authorList>
    </citation>
    <scope>NUCLEOTIDE SEQUENCE [LARGE SCALE GENOMIC DNA]</scope>
    <source>
        <strain evidence="1 2">DSM 1288</strain>
    </source>
</reference>
<dbReference type="Pfam" id="PF02810">
    <property type="entry name" value="SEC-C"/>
    <property type="match status" value="1"/>
</dbReference>
<gene>
    <name evidence="1" type="ORF">TEGL_03540</name>
</gene>